<dbReference type="InterPro" id="IPR029044">
    <property type="entry name" value="Nucleotide-diphossugar_trans"/>
</dbReference>
<dbReference type="PANTHER" id="PTHR22916">
    <property type="entry name" value="GLYCOSYLTRANSFERASE"/>
    <property type="match status" value="1"/>
</dbReference>
<dbReference type="EMBL" id="RSCL01000007">
    <property type="protein sequence ID" value="RUT06111.1"/>
    <property type="molecule type" value="Genomic_DNA"/>
</dbReference>
<dbReference type="AlphaFoldDB" id="A0A3S1J1L3"/>
<evidence type="ECO:0000313" key="3">
    <source>
        <dbReference type="Proteomes" id="UP000271624"/>
    </source>
</evidence>
<organism evidence="2 3">
    <name type="scientific">Dulcicalothrix desertica PCC 7102</name>
    <dbReference type="NCBI Taxonomy" id="232991"/>
    <lineage>
        <taxon>Bacteria</taxon>
        <taxon>Bacillati</taxon>
        <taxon>Cyanobacteriota</taxon>
        <taxon>Cyanophyceae</taxon>
        <taxon>Nostocales</taxon>
        <taxon>Calotrichaceae</taxon>
        <taxon>Dulcicalothrix</taxon>
    </lineage>
</organism>
<accession>A0A3S1J1L3</accession>
<proteinExistence type="predicted"/>
<feature type="domain" description="Glycosyltransferase 2-like" evidence="1">
    <location>
        <begin position="2"/>
        <end position="157"/>
    </location>
</feature>
<dbReference type="Gene3D" id="3.90.550.10">
    <property type="entry name" value="Spore Coat Polysaccharide Biosynthesis Protein SpsA, Chain A"/>
    <property type="match status" value="1"/>
</dbReference>
<dbReference type="PANTHER" id="PTHR22916:SF3">
    <property type="entry name" value="UDP-GLCNAC:BETAGAL BETA-1,3-N-ACETYLGLUCOSAMINYLTRANSFERASE-LIKE PROTEIN 1"/>
    <property type="match status" value="1"/>
</dbReference>
<evidence type="ECO:0000313" key="2">
    <source>
        <dbReference type="EMBL" id="RUT06111.1"/>
    </source>
</evidence>
<evidence type="ECO:0000259" key="1">
    <source>
        <dbReference type="Pfam" id="PF00535"/>
    </source>
</evidence>
<dbReference type="CDD" id="cd00761">
    <property type="entry name" value="Glyco_tranf_GTA_type"/>
    <property type="match status" value="1"/>
</dbReference>
<dbReference type="Pfam" id="PF00535">
    <property type="entry name" value="Glycos_transf_2"/>
    <property type="match status" value="1"/>
</dbReference>
<name>A0A3S1J1L3_9CYAN</name>
<dbReference type="GO" id="GO:0016758">
    <property type="term" value="F:hexosyltransferase activity"/>
    <property type="evidence" value="ECO:0007669"/>
    <property type="project" value="UniProtKB-ARBA"/>
</dbReference>
<reference evidence="2" key="1">
    <citation type="submission" date="2018-12" db="EMBL/GenBank/DDBJ databases">
        <authorList>
            <person name="Will S."/>
            <person name="Neumann-Schaal M."/>
            <person name="Henke P."/>
        </authorList>
    </citation>
    <scope>NUCLEOTIDE SEQUENCE</scope>
    <source>
        <strain evidence="2">PCC 7102</strain>
    </source>
</reference>
<reference evidence="2" key="2">
    <citation type="journal article" date="2019" name="Genome Biol. Evol.">
        <title>Day and night: Metabolic profiles and evolutionary relationships of six axenic non-marine cyanobacteria.</title>
        <authorList>
            <person name="Will S.E."/>
            <person name="Henke P."/>
            <person name="Boedeker C."/>
            <person name="Huang S."/>
            <person name="Brinkmann H."/>
            <person name="Rohde M."/>
            <person name="Jarek M."/>
            <person name="Friedl T."/>
            <person name="Seufert S."/>
            <person name="Schumacher M."/>
            <person name="Overmann J."/>
            <person name="Neumann-Schaal M."/>
            <person name="Petersen J."/>
        </authorList>
    </citation>
    <scope>NUCLEOTIDE SEQUENCE [LARGE SCALE GENOMIC DNA]</scope>
    <source>
        <strain evidence="2">PCC 7102</strain>
    </source>
</reference>
<gene>
    <name evidence="2" type="ORF">DSM106972_033170</name>
</gene>
<keyword evidence="3" id="KW-1185">Reference proteome</keyword>
<dbReference type="Proteomes" id="UP000271624">
    <property type="component" value="Unassembled WGS sequence"/>
</dbReference>
<dbReference type="InterPro" id="IPR001173">
    <property type="entry name" value="Glyco_trans_2-like"/>
</dbReference>
<dbReference type="SUPFAM" id="SSF53448">
    <property type="entry name" value="Nucleotide-diphospho-sugar transferases"/>
    <property type="match status" value="1"/>
</dbReference>
<protein>
    <recommendedName>
        <fullName evidence="1">Glycosyltransferase 2-like domain-containing protein</fullName>
    </recommendedName>
</protein>
<sequence>MIPVYGVENYIAATIQSVLAQTYTNFELLIINDATQDNSIEICQKFVDPRIKIIHQANRGLAGARNTGIRHATGEYLAFIDGDDLWLPQKLEKHIAHLENAPDVGVSFSRSSFINEAGKLSTYLMPKLKEITTPYLLGRNPVGNGSAAVVRSSVFEAIKFQDNLYGAVENFYFDENFRRAEDIECWIRISIQTKWQIEGISEALTLYRVNTNGLSANILKQLDCWEQVIEKTRSYAPQIVTRWEHQARAYHLQYLARNAVRLQSGSIAVQLINQAISANWRILILEPRRMFLTFAAAYSLWLLPQSIYKLIETLGLKMTGANQKRRILQDKLDYQQSCI</sequence>
<comment type="caution">
    <text evidence="2">The sequence shown here is derived from an EMBL/GenBank/DDBJ whole genome shotgun (WGS) entry which is preliminary data.</text>
</comment>